<organism evidence="1 2">
    <name type="scientific">Aduncisulcus paluster</name>
    <dbReference type="NCBI Taxonomy" id="2918883"/>
    <lineage>
        <taxon>Eukaryota</taxon>
        <taxon>Metamonada</taxon>
        <taxon>Carpediemonas-like organisms</taxon>
        <taxon>Aduncisulcus</taxon>
    </lineage>
</organism>
<proteinExistence type="predicted"/>
<reference evidence="1" key="1">
    <citation type="submission" date="2022-03" db="EMBL/GenBank/DDBJ databases">
        <title>Draft genome sequence of Aduncisulcus paluster, a free-living microaerophilic Fornicata.</title>
        <authorList>
            <person name="Yuyama I."/>
            <person name="Kume K."/>
            <person name="Tamura T."/>
            <person name="Inagaki Y."/>
            <person name="Hashimoto T."/>
        </authorList>
    </citation>
    <scope>NUCLEOTIDE SEQUENCE</scope>
    <source>
        <strain evidence="1">NY0171</strain>
    </source>
</reference>
<sequence length="108" mass="11856">MLCSAFFLTCSPVQPCSAKAIQSSQLSKSSDFKEFLSMDVHALRLKSEGRTAGGSIRACLKEKGTPQAGIAVVLKKAFWEQPKRSLHFGLVTQQLRLCIQESALRRNG</sequence>
<evidence type="ECO:0000313" key="1">
    <source>
        <dbReference type="EMBL" id="GKT29493.1"/>
    </source>
</evidence>
<gene>
    <name evidence="1" type="ORF">ADUPG1_001206</name>
</gene>
<dbReference type="Proteomes" id="UP001057375">
    <property type="component" value="Unassembled WGS sequence"/>
</dbReference>
<accession>A0ABQ5KAB3</accession>
<name>A0ABQ5KAB3_9EUKA</name>
<dbReference type="EMBL" id="BQXS01000867">
    <property type="protein sequence ID" value="GKT29493.1"/>
    <property type="molecule type" value="Genomic_DNA"/>
</dbReference>
<evidence type="ECO:0000313" key="2">
    <source>
        <dbReference type="Proteomes" id="UP001057375"/>
    </source>
</evidence>
<keyword evidence="2" id="KW-1185">Reference proteome</keyword>
<protein>
    <submittedName>
        <fullName evidence="1">Uncharacterized protein</fullName>
    </submittedName>
</protein>
<comment type="caution">
    <text evidence="1">The sequence shown here is derived from an EMBL/GenBank/DDBJ whole genome shotgun (WGS) entry which is preliminary data.</text>
</comment>